<keyword evidence="7" id="KW-0472">Membrane</keyword>
<comment type="caution">
    <text evidence="8">The sequence shown here is derived from an EMBL/GenBank/DDBJ whole genome shotgun (WGS) entry which is preliminary data.</text>
</comment>
<dbReference type="AlphaFoldDB" id="A0A843V5Y9"/>
<evidence type="ECO:0000256" key="3">
    <source>
        <dbReference type="ARBA" id="ARBA00022679"/>
    </source>
</evidence>
<keyword evidence="7" id="KW-0812">Transmembrane</keyword>
<keyword evidence="9" id="KW-1185">Reference proteome</keyword>
<comment type="function">
    <text evidence="7">May be involved in cell wall biosynthesis.</text>
</comment>
<keyword evidence="6 7" id="KW-0961">Cell wall biogenesis/degradation</keyword>
<protein>
    <recommendedName>
        <fullName evidence="7">Fucosyltransferase</fullName>
        <ecNumber evidence="7">2.4.1.-</ecNumber>
    </recommendedName>
</protein>
<dbReference type="GO" id="GO:0032580">
    <property type="term" value="C:Golgi cisterna membrane"/>
    <property type="evidence" value="ECO:0007669"/>
    <property type="project" value="UniProtKB-SubCell"/>
</dbReference>
<evidence type="ECO:0000256" key="6">
    <source>
        <dbReference type="ARBA" id="ARBA00023316"/>
    </source>
</evidence>
<proteinExistence type="inferred from homology"/>
<dbReference type="PANTHER" id="PTHR31889">
    <property type="entry name" value="FUCOSYLTRANSFERASE 2-RELATED"/>
    <property type="match status" value="1"/>
</dbReference>
<dbReference type="InterPro" id="IPR004938">
    <property type="entry name" value="XG_FTase"/>
</dbReference>
<evidence type="ECO:0000256" key="2">
    <source>
        <dbReference type="ARBA" id="ARBA00022676"/>
    </source>
</evidence>
<evidence type="ECO:0000256" key="1">
    <source>
        <dbReference type="ARBA" id="ARBA00010481"/>
    </source>
</evidence>
<accession>A0A843V5Y9</accession>
<dbReference type="GO" id="GO:0009969">
    <property type="term" value="P:xyloglucan biosynthetic process"/>
    <property type="evidence" value="ECO:0007669"/>
    <property type="project" value="TreeGrafter"/>
</dbReference>
<dbReference type="Pfam" id="PF03254">
    <property type="entry name" value="XG_FTase"/>
    <property type="match status" value="1"/>
</dbReference>
<comment type="similarity">
    <text evidence="1 7">Belongs to the glycosyltransferase 37 family.</text>
</comment>
<keyword evidence="7" id="KW-1133">Transmembrane helix</keyword>
<dbReference type="EMBL" id="NMUH01001114">
    <property type="protein sequence ID" value="MQL89064.1"/>
    <property type="molecule type" value="Genomic_DNA"/>
</dbReference>
<dbReference type="GO" id="GO:0008107">
    <property type="term" value="F:galactoside 2-alpha-L-fucosyltransferase activity"/>
    <property type="evidence" value="ECO:0007669"/>
    <property type="project" value="InterPro"/>
</dbReference>
<organism evidence="8 9">
    <name type="scientific">Colocasia esculenta</name>
    <name type="common">Wild taro</name>
    <name type="synonym">Arum esculentum</name>
    <dbReference type="NCBI Taxonomy" id="4460"/>
    <lineage>
        <taxon>Eukaryota</taxon>
        <taxon>Viridiplantae</taxon>
        <taxon>Streptophyta</taxon>
        <taxon>Embryophyta</taxon>
        <taxon>Tracheophyta</taxon>
        <taxon>Spermatophyta</taxon>
        <taxon>Magnoliopsida</taxon>
        <taxon>Liliopsida</taxon>
        <taxon>Araceae</taxon>
        <taxon>Aroideae</taxon>
        <taxon>Colocasieae</taxon>
        <taxon>Colocasia</taxon>
    </lineage>
</organism>
<keyword evidence="3 7" id="KW-0808">Transferase</keyword>
<name>A0A843V5Y9_COLES</name>
<evidence type="ECO:0000256" key="7">
    <source>
        <dbReference type="RuleBase" id="RU367004"/>
    </source>
</evidence>
<evidence type="ECO:0000313" key="8">
    <source>
        <dbReference type="EMBL" id="MQL89064.1"/>
    </source>
</evidence>
<keyword evidence="2 7" id="KW-0328">Glycosyltransferase</keyword>
<keyword evidence="5" id="KW-0325">Glycoprotein</keyword>
<keyword evidence="4 7" id="KW-0333">Golgi apparatus</keyword>
<dbReference type="EC" id="2.4.1.-" evidence="7"/>
<dbReference type="Gene3D" id="3.40.50.11340">
    <property type="match status" value="1"/>
</dbReference>
<evidence type="ECO:0000313" key="9">
    <source>
        <dbReference type="Proteomes" id="UP000652761"/>
    </source>
</evidence>
<dbReference type="Proteomes" id="UP000652761">
    <property type="component" value="Unassembled WGS sequence"/>
</dbReference>
<feature type="transmembrane region" description="Helical" evidence="7">
    <location>
        <begin position="63"/>
        <end position="83"/>
    </location>
</feature>
<dbReference type="PANTHER" id="PTHR31889:SF2">
    <property type="entry name" value="FUCOSYLTRANSFERASE 3"/>
    <property type="match status" value="1"/>
</dbReference>
<sequence length="604" mass="67547">MGTPKANRRPHPSDGIQLEDVEGLHDCRQANGGGRIGGYCKIDGGGSLQAAATQLRESKTFHMVWLVVAFLSFPALVFVSGVYRLPLTYVSTVVFPQSGSGPSEHPQLPAYGSQDDAFYGPSDVPRDKYLGGLLPEAGFDEESCLSRYKSPMYRKPSHHRPSPYLVERLRRYEVLHRRCSPHTAAYNKTLPLLTGGGGGDAGAAECKYLVWTPYNGLGNNILTMTSAFVYALLSDRVLLIDRGKDFDDLFCEPFPGGTWLVPLDFPIDFSVFEWKNNQSYGNMLRYHSIGYADGAAAGPLPNFIYAHLTHDYDDNDKRFFCEPDQAVLGGIPWMVLKSDSYLVPAFFLNRRFEPELSRLFPEKDTVFHHIGRYLFHPSNAVWGMITRYYEAYLARNRERLGIQVRVFNFQESPLDLVAEQVINCTLTEGLLPGVDAGRALVDADPNKTKAVLVASLYPQSFDRIKNMYWEHPAAGGTIISVHQPSHEEAQLTGRERHDLKVLAEMYLLSYADVLVTSAWSTFGYVAQGLAGVRPWILVRPHGAKMPEPACVRDVSMDPCCHKPPWYDCKECKSFTDPGKEVPYVTHCMDVEGGIKIIDVGNKRK</sequence>
<dbReference type="GO" id="GO:0071555">
    <property type="term" value="P:cell wall organization"/>
    <property type="evidence" value="ECO:0007669"/>
    <property type="project" value="UniProtKB-UniRule"/>
</dbReference>
<gene>
    <name evidence="8" type="ORF">Taro_021638</name>
</gene>
<dbReference type="FunFam" id="3.40.50.11340:FF:000005">
    <property type="entry name" value="Galactoside 2-alpha-L-fucosyltransferase"/>
    <property type="match status" value="1"/>
</dbReference>
<evidence type="ECO:0000256" key="4">
    <source>
        <dbReference type="ARBA" id="ARBA00023034"/>
    </source>
</evidence>
<comment type="subcellular location">
    <subcellularLocation>
        <location evidence="7">Golgi apparatus</location>
        <location evidence="7">Golgi stack membrane</location>
        <topology evidence="7">Single-pass type II membrane protein</topology>
    </subcellularLocation>
</comment>
<reference evidence="8" key="1">
    <citation type="submission" date="2017-07" db="EMBL/GenBank/DDBJ databases">
        <title>Taro Niue Genome Assembly and Annotation.</title>
        <authorList>
            <person name="Atibalentja N."/>
            <person name="Keating K."/>
            <person name="Fields C.J."/>
        </authorList>
    </citation>
    <scope>NUCLEOTIDE SEQUENCE</scope>
    <source>
        <strain evidence="8">Niue_2</strain>
        <tissue evidence="8">Leaf</tissue>
    </source>
</reference>
<evidence type="ECO:0000256" key="5">
    <source>
        <dbReference type="ARBA" id="ARBA00023180"/>
    </source>
</evidence>
<dbReference type="GO" id="GO:0042546">
    <property type="term" value="P:cell wall biogenesis"/>
    <property type="evidence" value="ECO:0007669"/>
    <property type="project" value="InterPro"/>
</dbReference>
<dbReference type="OrthoDB" id="428346at2759"/>